<proteinExistence type="predicted"/>
<feature type="compositionally biased region" description="Low complexity" evidence="1">
    <location>
        <begin position="67"/>
        <end position="81"/>
    </location>
</feature>
<keyword evidence="2" id="KW-0472">Membrane</keyword>
<organism evidence="3 4">
    <name type="scientific">Catellatospora bangladeshensis</name>
    <dbReference type="NCBI Taxonomy" id="310355"/>
    <lineage>
        <taxon>Bacteria</taxon>
        <taxon>Bacillati</taxon>
        <taxon>Actinomycetota</taxon>
        <taxon>Actinomycetes</taxon>
        <taxon>Micromonosporales</taxon>
        <taxon>Micromonosporaceae</taxon>
        <taxon>Catellatospora</taxon>
    </lineage>
</organism>
<feature type="transmembrane region" description="Helical" evidence="2">
    <location>
        <begin position="38"/>
        <end position="60"/>
    </location>
</feature>
<evidence type="ECO:0000256" key="2">
    <source>
        <dbReference type="SAM" id="Phobius"/>
    </source>
</evidence>
<name>A0A8J3NIW7_9ACTN</name>
<dbReference type="EMBL" id="BONF01000025">
    <property type="protein sequence ID" value="GIF82870.1"/>
    <property type="molecule type" value="Genomic_DNA"/>
</dbReference>
<sequence length="246" mass="25438">MSTPFEDLIRSSLSGISEEASPVELTTRAVALARRRRVTTVALGAVAAVAAVSAIAPVAVGSGRGGPPVASVPSDDSSPSSNIAQRRADAVVSGFGPVSPAMICDNGDDGLGIVNQTPWYTAYFTADGDRVDDVVVAAAAQAGWKLVRDEQALAVYPHMDPDGTVRGDVPFKGVGPLAGVPFGESTTYLADRRDSDRLLVVDVVRSGPVRLFCGGTKEYGRQTSPADGRVIIVLSMTAARILTAPS</sequence>
<dbReference type="RefSeq" id="WP_203748776.1">
    <property type="nucleotide sequence ID" value="NZ_BONF01000025.1"/>
</dbReference>
<protein>
    <submittedName>
        <fullName evidence="3">Uncharacterized protein</fullName>
    </submittedName>
</protein>
<comment type="caution">
    <text evidence="3">The sequence shown here is derived from an EMBL/GenBank/DDBJ whole genome shotgun (WGS) entry which is preliminary data.</text>
</comment>
<dbReference type="Proteomes" id="UP000601223">
    <property type="component" value="Unassembled WGS sequence"/>
</dbReference>
<reference evidence="3 4" key="1">
    <citation type="submission" date="2021-01" db="EMBL/GenBank/DDBJ databases">
        <title>Whole genome shotgun sequence of Catellatospora bangladeshensis NBRC 107357.</title>
        <authorList>
            <person name="Komaki H."/>
            <person name="Tamura T."/>
        </authorList>
    </citation>
    <scope>NUCLEOTIDE SEQUENCE [LARGE SCALE GENOMIC DNA]</scope>
    <source>
        <strain evidence="3 4">NBRC 107357</strain>
    </source>
</reference>
<dbReference type="AlphaFoldDB" id="A0A8J3NIW7"/>
<keyword evidence="2" id="KW-0812">Transmembrane</keyword>
<accession>A0A8J3NIW7</accession>
<gene>
    <name evidence="3" type="ORF">Cba03nite_42190</name>
</gene>
<evidence type="ECO:0000313" key="3">
    <source>
        <dbReference type="EMBL" id="GIF82870.1"/>
    </source>
</evidence>
<evidence type="ECO:0000256" key="1">
    <source>
        <dbReference type="SAM" id="MobiDB-lite"/>
    </source>
</evidence>
<keyword evidence="4" id="KW-1185">Reference proteome</keyword>
<evidence type="ECO:0000313" key="4">
    <source>
        <dbReference type="Proteomes" id="UP000601223"/>
    </source>
</evidence>
<feature type="region of interest" description="Disordered" evidence="1">
    <location>
        <begin position="63"/>
        <end position="86"/>
    </location>
</feature>
<keyword evidence="2" id="KW-1133">Transmembrane helix</keyword>